<accession>A0AAE3KGY8</accession>
<dbReference type="AlphaFoldDB" id="A0AAE3KGY8"/>
<feature type="domain" description="YdbS-like PH" evidence="2">
    <location>
        <begin position="72"/>
        <end position="150"/>
    </location>
</feature>
<dbReference type="RefSeq" id="WP_253479561.1">
    <property type="nucleotide sequence ID" value="NZ_JALJXV010000007.1"/>
</dbReference>
<keyword evidence="4" id="KW-1185">Reference proteome</keyword>
<comment type="caution">
    <text evidence="3">The sequence shown here is derived from an EMBL/GenBank/DDBJ whole genome shotgun (WGS) entry which is preliminary data.</text>
</comment>
<gene>
    <name evidence="3" type="ORF">J2T57_002927</name>
</gene>
<dbReference type="PIRSF" id="PIRSF026631">
    <property type="entry name" value="UCP026631"/>
    <property type="match status" value="1"/>
</dbReference>
<keyword evidence="1" id="KW-0812">Transmembrane</keyword>
<sequence length="515" mass="56953">MQSDLTHWHYLSPWAVAFLLIRGGSRFARENIPILLGAGAGVALFERVGVREVALFAVVLVLASVLFAFAYYRRFRFRMEEDVLLVQRGLLQRTELKVAAGRVQQIGLQQPFYFRPLGIVRFVAETPGGVSAEVELPGIRRDLAESLRRSLSGDEEQGQPAFDPASGAAEAAPELIHMATAKGVTLHGLTSNAAYVFLAMLAPLVPAVERVSRHTLADGESATWLTGLLVSPWLVAILLVVAFPALIVTLSVVGAWLRFHGFRLTFEKGRYVQRSGLLNRHEQILSADRLQVVESVETLPGRLLRRRYLICRQIGSPARGGEHSARAFLVPGLTRRRADELVATLWECAPLVGALQQVDRRFARACAFRFALGGALLLGLATLLTLDWRWLIGLVLLPLPALLYGRLRWLAVGWRIEGGVSEVRNGLLGRRSLVFPLDRVQGVQIRQSWWQRRRGLATVRLGLAGGSAVVPWLPLTQARGLANITVARIEFGEDGTDRLAHRISQGIPDRTEEQQ</sequence>
<dbReference type="Pfam" id="PF03703">
    <property type="entry name" value="bPH_2"/>
    <property type="match status" value="2"/>
</dbReference>
<dbReference type="EMBL" id="JALJXV010000007">
    <property type="protein sequence ID" value="MCP1675772.1"/>
    <property type="molecule type" value="Genomic_DNA"/>
</dbReference>
<evidence type="ECO:0000256" key="1">
    <source>
        <dbReference type="SAM" id="Phobius"/>
    </source>
</evidence>
<feature type="transmembrane region" description="Helical" evidence="1">
    <location>
        <begin position="184"/>
        <end position="205"/>
    </location>
</feature>
<dbReference type="PANTHER" id="PTHR34473">
    <property type="entry name" value="UPF0699 TRANSMEMBRANE PROTEIN YDBS"/>
    <property type="match status" value="1"/>
</dbReference>
<feature type="domain" description="YdbS-like PH" evidence="2">
    <location>
        <begin position="409"/>
        <end position="483"/>
    </location>
</feature>
<evidence type="ECO:0000313" key="3">
    <source>
        <dbReference type="EMBL" id="MCP1675772.1"/>
    </source>
</evidence>
<name>A0AAE3KGY8_9GAMM</name>
<dbReference type="PANTHER" id="PTHR34473:SF2">
    <property type="entry name" value="UPF0699 TRANSMEMBRANE PROTEIN YDBT"/>
    <property type="match status" value="1"/>
</dbReference>
<proteinExistence type="predicted"/>
<protein>
    <submittedName>
        <fullName evidence="3">Membrane protein</fullName>
    </submittedName>
</protein>
<organism evidence="3 4">
    <name type="scientific">Natronocella acetinitrilica</name>
    <dbReference type="NCBI Taxonomy" id="414046"/>
    <lineage>
        <taxon>Bacteria</taxon>
        <taxon>Pseudomonadati</taxon>
        <taxon>Pseudomonadota</taxon>
        <taxon>Gammaproteobacteria</taxon>
        <taxon>Chromatiales</taxon>
        <taxon>Ectothiorhodospiraceae</taxon>
        <taxon>Natronocella</taxon>
    </lineage>
</organism>
<feature type="transmembrane region" description="Helical" evidence="1">
    <location>
        <begin position="366"/>
        <end position="384"/>
    </location>
</feature>
<dbReference type="Proteomes" id="UP001205843">
    <property type="component" value="Unassembled WGS sequence"/>
</dbReference>
<feature type="transmembrane region" description="Helical" evidence="1">
    <location>
        <begin position="53"/>
        <end position="72"/>
    </location>
</feature>
<evidence type="ECO:0000259" key="2">
    <source>
        <dbReference type="Pfam" id="PF03703"/>
    </source>
</evidence>
<dbReference type="InterPro" id="IPR005182">
    <property type="entry name" value="YdbS-like_PH"/>
</dbReference>
<evidence type="ECO:0000313" key="4">
    <source>
        <dbReference type="Proteomes" id="UP001205843"/>
    </source>
</evidence>
<keyword evidence="1" id="KW-1133">Transmembrane helix</keyword>
<feature type="transmembrane region" description="Helical" evidence="1">
    <location>
        <begin position="233"/>
        <end position="257"/>
    </location>
</feature>
<dbReference type="InterPro" id="IPR014529">
    <property type="entry name" value="UCP026631"/>
</dbReference>
<reference evidence="3" key="1">
    <citation type="submission" date="2022-03" db="EMBL/GenBank/DDBJ databases">
        <title>Genomic Encyclopedia of Type Strains, Phase III (KMG-III): the genomes of soil and plant-associated and newly described type strains.</title>
        <authorList>
            <person name="Whitman W."/>
        </authorList>
    </citation>
    <scope>NUCLEOTIDE SEQUENCE</scope>
    <source>
        <strain evidence="3">ANL 6-2</strain>
    </source>
</reference>
<keyword evidence="1" id="KW-0472">Membrane</keyword>